<evidence type="ECO:0000256" key="5">
    <source>
        <dbReference type="ARBA" id="ARBA00023136"/>
    </source>
</evidence>
<evidence type="ECO:0000256" key="1">
    <source>
        <dbReference type="ARBA" id="ARBA00004651"/>
    </source>
</evidence>
<evidence type="ECO:0000256" key="4">
    <source>
        <dbReference type="ARBA" id="ARBA00022989"/>
    </source>
</evidence>
<keyword evidence="2" id="KW-1003">Cell membrane</keyword>
<proteinExistence type="predicted"/>
<comment type="subcellular location">
    <subcellularLocation>
        <location evidence="1">Cell membrane</location>
        <topology evidence="1">Multi-pass membrane protein</topology>
    </subcellularLocation>
</comment>
<evidence type="ECO:0000256" key="3">
    <source>
        <dbReference type="ARBA" id="ARBA00022692"/>
    </source>
</evidence>
<keyword evidence="4 6" id="KW-1133">Transmembrane helix</keyword>
<dbReference type="InterPro" id="IPR050448">
    <property type="entry name" value="OpgB/LTA_synthase_biosynth"/>
</dbReference>
<dbReference type="PANTHER" id="PTHR47371:SF3">
    <property type="entry name" value="PHOSPHOGLYCEROL TRANSFERASE I"/>
    <property type="match status" value="1"/>
</dbReference>
<keyword evidence="9" id="KW-1185">Reference proteome</keyword>
<dbReference type="Proteomes" id="UP001562159">
    <property type="component" value="Unassembled WGS sequence"/>
</dbReference>
<evidence type="ECO:0000256" key="2">
    <source>
        <dbReference type="ARBA" id="ARBA00022475"/>
    </source>
</evidence>
<organism evidence="8 9">
    <name type="scientific">Rhodanobacter humi</name>
    <dbReference type="NCBI Taxonomy" id="1888173"/>
    <lineage>
        <taxon>Bacteria</taxon>
        <taxon>Pseudomonadati</taxon>
        <taxon>Pseudomonadota</taxon>
        <taxon>Gammaproteobacteria</taxon>
        <taxon>Lysobacterales</taxon>
        <taxon>Rhodanobacteraceae</taxon>
        <taxon>Rhodanobacter</taxon>
    </lineage>
</organism>
<protein>
    <submittedName>
        <fullName evidence="8">Sulfatase-like hydrolase/transferase</fullName>
    </submittedName>
</protein>
<feature type="transmembrane region" description="Helical" evidence="6">
    <location>
        <begin position="112"/>
        <end position="131"/>
    </location>
</feature>
<dbReference type="InterPro" id="IPR017850">
    <property type="entry name" value="Alkaline_phosphatase_core_sf"/>
</dbReference>
<evidence type="ECO:0000256" key="6">
    <source>
        <dbReference type="SAM" id="Phobius"/>
    </source>
</evidence>
<dbReference type="EMBL" id="JBGBPY010000001">
    <property type="protein sequence ID" value="MEY2182374.1"/>
    <property type="molecule type" value="Genomic_DNA"/>
</dbReference>
<sequence>MVRFPSRFTRNGVVRVLAALAFAGCAWATVWPEPQPLQKLFVLVLMLLVAGALLCATLRLAFSLLLGGGLFFALRFISGLKETYLETALMPADFVYYARSSLIATLRHYPHLYLLAAGVLLLVPLQLALAWRLDRPLSARRRGWRAAAWRAGGVLLCAVAFRVCLLPAGPFATLHNRDVWDKLSDDAQLTNFFININDGGVTMPAMSDDATAQRAWAATASAVEKQARPGTRAAPYPDIVQVLEESTFDPANFTACAVPGCKFAMFQPDARTRGTGLLRTHTWGGGTWVSEFAVHTGLPQDIFGAGGMYAPFVLAPHVHDTLPDLLRRLGYLTIAIYPTNSEFLNGRDAYRSYGFDHLYGAEELGLDEWEETDAQMFAAAKRVYDKVKKPGQPVFVMILTINQHGPHDDNPMAKLPSPWRNMVQGLSGKDESALDFDTYLWRLHDSDVAMQGLERDFLDRGEPTVLVHFGDHQPSFDGLIRPLKRTLPPALQPERDFLTYYMIKSNFAGPPLSSYPALDIAFLPTMVLQAAGLPEDAYFAAATELRKRCQGRFDDCPDKALLASYYAWIFRRLHVYE</sequence>
<dbReference type="PANTHER" id="PTHR47371">
    <property type="entry name" value="LIPOTEICHOIC ACID SYNTHASE"/>
    <property type="match status" value="1"/>
</dbReference>
<evidence type="ECO:0000313" key="9">
    <source>
        <dbReference type="Proteomes" id="UP001562159"/>
    </source>
</evidence>
<dbReference type="InterPro" id="IPR000917">
    <property type="entry name" value="Sulfatase_N"/>
</dbReference>
<keyword evidence="5 6" id="KW-0472">Membrane</keyword>
<feature type="transmembrane region" description="Helical" evidence="6">
    <location>
        <begin position="42"/>
        <end position="72"/>
    </location>
</feature>
<feature type="domain" description="Sulfatase N-terminal" evidence="7">
    <location>
        <begin position="272"/>
        <end position="525"/>
    </location>
</feature>
<name>A0ABV4AS35_9GAMM</name>
<keyword evidence="3 6" id="KW-0812">Transmembrane</keyword>
<feature type="transmembrane region" description="Helical" evidence="6">
    <location>
        <begin position="152"/>
        <end position="172"/>
    </location>
</feature>
<evidence type="ECO:0000313" key="8">
    <source>
        <dbReference type="EMBL" id="MEY2182374.1"/>
    </source>
</evidence>
<comment type="caution">
    <text evidence="8">The sequence shown here is derived from an EMBL/GenBank/DDBJ whole genome shotgun (WGS) entry which is preliminary data.</text>
</comment>
<reference evidence="8 9" key="1">
    <citation type="submission" date="2024-07" db="EMBL/GenBank/DDBJ databases">
        <title>Molecular mechanisms and environmental adaptations of flagellar loss and biofilm growth of Rhodanobacter under environmental stress.</title>
        <authorList>
            <person name="Chen M."/>
        </authorList>
    </citation>
    <scope>NUCLEOTIDE SEQUENCE [LARGE SCALE GENOMIC DNA]</scope>
    <source>
        <strain evidence="8 9">RS22</strain>
    </source>
</reference>
<accession>A0ABV4AS35</accession>
<dbReference type="Gene3D" id="3.40.720.10">
    <property type="entry name" value="Alkaline Phosphatase, subunit A"/>
    <property type="match status" value="1"/>
</dbReference>
<dbReference type="Pfam" id="PF00884">
    <property type="entry name" value="Sulfatase"/>
    <property type="match status" value="1"/>
</dbReference>
<evidence type="ECO:0000259" key="7">
    <source>
        <dbReference type="Pfam" id="PF00884"/>
    </source>
</evidence>
<gene>
    <name evidence="8" type="ORF">AB7878_08080</name>
</gene>
<dbReference type="SUPFAM" id="SSF53649">
    <property type="entry name" value="Alkaline phosphatase-like"/>
    <property type="match status" value="1"/>
</dbReference>